<dbReference type="Proteomes" id="UP000244005">
    <property type="component" value="Unassembled WGS sequence"/>
</dbReference>
<gene>
    <name evidence="1" type="ORF">MARPO_0061s0096</name>
</gene>
<evidence type="ECO:0000313" key="2">
    <source>
        <dbReference type="Proteomes" id="UP000244005"/>
    </source>
</evidence>
<proteinExistence type="predicted"/>
<dbReference type="EMBL" id="KZ772733">
    <property type="protein sequence ID" value="PTQ36849.1"/>
    <property type="molecule type" value="Genomic_DNA"/>
</dbReference>
<protein>
    <submittedName>
        <fullName evidence="1">Uncharacterized protein</fullName>
    </submittedName>
</protein>
<organism evidence="1 2">
    <name type="scientific">Marchantia polymorpha</name>
    <name type="common">Common liverwort</name>
    <name type="synonym">Marchantia aquatica</name>
    <dbReference type="NCBI Taxonomy" id="3197"/>
    <lineage>
        <taxon>Eukaryota</taxon>
        <taxon>Viridiplantae</taxon>
        <taxon>Streptophyta</taxon>
        <taxon>Embryophyta</taxon>
        <taxon>Marchantiophyta</taxon>
        <taxon>Marchantiopsida</taxon>
        <taxon>Marchantiidae</taxon>
        <taxon>Marchantiales</taxon>
        <taxon>Marchantiaceae</taxon>
        <taxon>Marchantia</taxon>
    </lineage>
</organism>
<dbReference type="AlphaFoldDB" id="A0A2R6WSL9"/>
<evidence type="ECO:0000313" key="1">
    <source>
        <dbReference type="EMBL" id="PTQ36849.1"/>
    </source>
</evidence>
<dbReference type="Gramene" id="Mp1g24250.1">
    <property type="protein sequence ID" value="Mp1g24250.1.cds1"/>
    <property type="gene ID" value="Mp1g24250"/>
</dbReference>
<accession>A0A2R6WSL9</accession>
<keyword evidence="2" id="KW-1185">Reference proteome</keyword>
<name>A0A2R6WSL9_MARPO</name>
<sequence>MPSPPIKLVWISYQRNATDVPRGLRPEASDDDDDGDETQTAALRAGVFKIICSHHTAKLGRIRSIIDKLCPRQQIKRVPEIMCSSITTQCKI</sequence>
<reference evidence="2" key="1">
    <citation type="journal article" date="2017" name="Cell">
        <title>Insights into land plant evolution garnered from the Marchantia polymorpha genome.</title>
        <authorList>
            <person name="Bowman J.L."/>
            <person name="Kohchi T."/>
            <person name="Yamato K.T."/>
            <person name="Jenkins J."/>
            <person name="Shu S."/>
            <person name="Ishizaki K."/>
            <person name="Yamaoka S."/>
            <person name="Nishihama R."/>
            <person name="Nakamura Y."/>
            <person name="Berger F."/>
            <person name="Adam C."/>
            <person name="Aki S.S."/>
            <person name="Althoff F."/>
            <person name="Araki T."/>
            <person name="Arteaga-Vazquez M.A."/>
            <person name="Balasubrmanian S."/>
            <person name="Barry K."/>
            <person name="Bauer D."/>
            <person name="Boehm C.R."/>
            <person name="Briginshaw L."/>
            <person name="Caballero-Perez J."/>
            <person name="Catarino B."/>
            <person name="Chen F."/>
            <person name="Chiyoda S."/>
            <person name="Chovatia M."/>
            <person name="Davies K.M."/>
            <person name="Delmans M."/>
            <person name="Demura T."/>
            <person name="Dierschke T."/>
            <person name="Dolan L."/>
            <person name="Dorantes-Acosta A.E."/>
            <person name="Eklund D.M."/>
            <person name="Florent S.N."/>
            <person name="Flores-Sandoval E."/>
            <person name="Fujiyama A."/>
            <person name="Fukuzawa H."/>
            <person name="Galik B."/>
            <person name="Grimanelli D."/>
            <person name="Grimwood J."/>
            <person name="Grossniklaus U."/>
            <person name="Hamada T."/>
            <person name="Haseloff J."/>
            <person name="Hetherington A.J."/>
            <person name="Higo A."/>
            <person name="Hirakawa Y."/>
            <person name="Hundley H.N."/>
            <person name="Ikeda Y."/>
            <person name="Inoue K."/>
            <person name="Inoue S.I."/>
            <person name="Ishida S."/>
            <person name="Jia Q."/>
            <person name="Kakita M."/>
            <person name="Kanazawa T."/>
            <person name="Kawai Y."/>
            <person name="Kawashima T."/>
            <person name="Kennedy M."/>
            <person name="Kinose K."/>
            <person name="Kinoshita T."/>
            <person name="Kohara Y."/>
            <person name="Koide E."/>
            <person name="Komatsu K."/>
            <person name="Kopischke S."/>
            <person name="Kubo M."/>
            <person name="Kyozuka J."/>
            <person name="Lagercrantz U."/>
            <person name="Lin S.S."/>
            <person name="Lindquist E."/>
            <person name="Lipzen A.M."/>
            <person name="Lu C.W."/>
            <person name="De Luna E."/>
            <person name="Martienssen R.A."/>
            <person name="Minamino N."/>
            <person name="Mizutani M."/>
            <person name="Mizutani M."/>
            <person name="Mochizuki N."/>
            <person name="Monte I."/>
            <person name="Mosher R."/>
            <person name="Nagasaki H."/>
            <person name="Nakagami H."/>
            <person name="Naramoto S."/>
            <person name="Nishitani K."/>
            <person name="Ohtani M."/>
            <person name="Okamoto T."/>
            <person name="Okumura M."/>
            <person name="Phillips J."/>
            <person name="Pollak B."/>
            <person name="Reinders A."/>
            <person name="Rovekamp M."/>
            <person name="Sano R."/>
            <person name="Sawa S."/>
            <person name="Schmid M.W."/>
            <person name="Shirakawa M."/>
            <person name="Solano R."/>
            <person name="Spunde A."/>
            <person name="Suetsugu N."/>
            <person name="Sugano S."/>
            <person name="Sugiyama A."/>
            <person name="Sun R."/>
            <person name="Suzuki Y."/>
            <person name="Takenaka M."/>
            <person name="Takezawa D."/>
            <person name="Tomogane H."/>
            <person name="Tsuzuki M."/>
            <person name="Ueda T."/>
            <person name="Umeda M."/>
            <person name="Ward J.M."/>
            <person name="Watanabe Y."/>
            <person name="Yazaki K."/>
            <person name="Yokoyama R."/>
            <person name="Yoshitake Y."/>
            <person name="Yotsui I."/>
            <person name="Zachgo S."/>
            <person name="Schmutz J."/>
        </authorList>
    </citation>
    <scope>NUCLEOTIDE SEQUENCE [LARGE SCALE GENOMIC DNA]</scope>
    <source>
        <strain evidence="2">Tak-1</strain>
    </source>
</reference>